<dbReference type="HOGENOM" id="CLU_1736317_0_0_2"/>
<dbReference type="RefSeq" id="WP_013267276.1">
    <property type="nucleotide sequence ID" value="NC_014374.1"/>
</dbReference>
<dbReference type="STRING" id="666510.ASAC_1359"/>
<dbReference type="OrthoDB" id="377528at2157"/>
<dbReference type="SUPFAM" id="SSF143870">
    <property type="entry name" value="PF0523-like"/>
    <property type="match status" value="1"/>
</dbReference>
<dbReference type="InParanoid" id="D9PYX7"/>
<accession>D9PYX7</accession>
<organism evidence="1 2">
    <name type="scientific">Acidilobus saccharovorans (strain DSM 16705 / JCM 18335 / VKM B-2471 / 345-15)</name>
    <dbReference type="NCBI Taxonomy" id="666510"/>
    <lineage>
        <taxon>Archaea</taxon>
        <taxon>Thermoproteota</taxon>
        <taxon>Thermoprotei</taxon>
        <taxon>Acidilobales</taxon>
        <taxon>Acidilobaceae</taxon>
        <taxon>Acidilobus</taxon>
    </lineage>
</organism>
<gene>
    <name evidence="1" type="ordered locus">ASAC_1359</name>
</gene>
<dbReference type="AlphaFoldDB" id="D9PYX7"/>
<protein>
    <submittedName>
        <fullName evidence="1">Uncharacterized protein</fullName>
    </submittedName>
</protein>
<reference evidence="1 2" key="1">
    <citation type="journal article" date="2010" name="Appl. Environ. Microbiol.">
        <title>The genome sequence of the crenarchaeon Acidilobus saccharovorans supports a new order, Acidilobales, and suggests an important ecological role in terrestrial acidic hot springs.</title>
        <authorList>
            <person name="Mardanov A.V."/>
            <person name="Svetlitchnyi V.A."/>
            <person name="Beletsky A.V."/>
            <person name="Prokofeva M.I."/>
            <person name="Bonch-Osmolovskaya E.A."/>
            <person name="Ravin N.V."/>
            <person name="Skryabin K.G."/>
        </authorList>
    </citation>
    <scope>NUCLEOTIDE SEQUENCE [LARGE SCALE GENOMIC DNA]</scope>
    <source>
        <strain evidence="2">DSM 16705 / JCM 18335 / VKM B-2471 / 345-15</strain>
    </source>
</reference>
<dbReference type="EMBL" id="CP001742">
    <property type="protein sequence ID" value="ADL19764.1"/>
    <property type="molecule type" value="Genomic_DNA"/>
</dbReference>
<dbReference type="eggNOG" id="arCOG12513">
    <property type="taxonomic scope" value="Archaea"/>
</dbReference>
<dbReference type="KEGG" id="asc:ASAC_1359"/>
<sequence length="150" mass="16534">MADCELSEVRVPWGRYLVAICEGHVDDHELERVSTEQGLKALVLRLARRPDPCEAALYLAYSREDADQGRVRLRKQHLQALLYATRSKQLSEALSRSKGGSTIVVVSDDPSRLEGVASRLGLGLGNVKEASCDPSSLQDLSSFRLQLLLS</sequence>
<evidence type="ECO:0000313" key="2">
    <source>
        <dbReference type="Proteomes" id="UP000000346"/>
    </source>
</evidence>
<proteinExistence type="predicted"/>
<name>D9PYX7_ACIS3</name>
<evidence type="ECO:0000313" key="1">
    <source>
        <dbReference type="EMBL" id="ADL19764.1"/>
    </source>
</evidence>
<keyword evidence="2" id="KW-1185">Reference proteome</keyword>
<dbReference type="InterPro" id="IPR036504">
    <property type="entry name" value="CGI121/TPRKB_sf"/>
</dbReference>
<dbReference type="Proteomes" id="UP000000346">
    <property type="component" value="Chromosome"/>
</dbReference>
<dbReference type="GeneID" id="9499615"/>